<gene>
    <name evidence="3" type="ORF">AKJ31_12190</name>
</gene>
<keyword evidence="4" id="KW-1185">Reference proteome</keyword>
<organism evidence="3 4">
    <name type="scientific">Vibrio hepatarius</name>
    <dbReference type="NCBI Taxonomy" id="171383"/>
    <lineage>
        <taxon>Bacteria</taxon>
        <taxon>Pseudomonadati</taxon>
        <taxon>Pseudomonadota</taxon>
        <taxon>Gammaproteobacteria</taxon>
        <taxon>Vibrionales</taxon>
        <taxon>Vibrionaceae</taxon>
        <taxon>Vibrio</taxon>
        <taxon>Vibrio oreintalis group</taxon>
    </lineage>
</organism>
<dbReference type="STRING" id="171383.AKJ31_12190"/>
<comment type="caution">
    <text evidence="3">The sequence shown here is derived from an EMBL/GenBank/DDBJ whole genome shotgun (WGS) entry which is preliminary data.</text>
</comment>
<feature type="coiled-coil region" evidence="1">
    <location>
        <begin position="620"/>
        <end position="665"/>
    </location>
</feature>
<dbReference type="GO" id="GO:0016887">
    <property type="term" value="F:ATP hydrolysis activity"/>
    <property type="evidence" value="ECO:0007669"/>
    <property type="project" value="InterPro"/>
</dbReference>
<dbReference type="Proteomes" id="UP000037530">
    <property type="component" value="Unassembled WGS sequence"/>
</dbReference>
<dbReference type="NCBIfam" id="NF045780">
    <property type="entry name" value="TrlF_fam_ATP"/>
    <property type="match status" value="1"/>
</dbReference>
<keyword evidence="1" id="KW-0175">Coiled coil</keyword>
<dbReference type="InterPro" id="IPR054787">
    <property type="entry name" value="TrlF_ATPase"/>
</dbReference>
<dbReference type="SUPFAM" id="SSF89550">
    <property type="entry name" value="PHP domain-like"/>
    <property type="match status" value="1"/>
</dbReference>
<dbReference type="Gene3D" id="3.40.50.300">
    <property type="entry name" value="P-loop containing nucleotide triphosphate hydrolases"/>
    <property type="match status" value="2"/>
</dbReference>
<dbReference type="GO" id="GO:0005524">
    <property type="term" value="F:ATP binding"/>
    <property type="evidence" value="ECO:0007669"/>
    <property type="project" value="InterPro"/>
</dbReference>
<evidence type="ECO:0000259" key="2">
    <source>
        <dbReference type="SMART" id="SM00481"/>
    </source>
</evidence>
<dbReference type="InterPro" id="IPR003959">
    <property type="entry name" value="ATPase_AAA_core"/>
</dbReference>
<evidence type="ECO:0000313" key="4">
    <source>
        <dbReference type="Proteomes" id="UP000037530"/>
    </source>
</evidence>
<dbReference type="InterPro" id="IPR027417">
    <property type="entry name" value="P-loop_NTPase"/>
</dbReference>
<dbReference type="CDD" id="cd07432">
    <property type="entry name" value="PHP_HisPPase"/>
    <property type="match status" value="1"/>
</dbReference>
<evidence type="ECO:0000256" key="1">
    <source>
        <dbReference type="SAM" id="Coils"/>
    </source>
</evidence>
<dbReference type="GO" id="GO:0004534">
    <property type="term" value="F:5'-3' RNA exonuclease activity"/>
    <property type="evidence" value="ECO:0007669"/>
    <property type="project" value="TreeGrafter"/>
</dbReference>
<feature type="domain" description="Polymerase/histidinol phosphatase N-terminal" evidence="2">
    <location>
        <begin position="15"/>
        <end position="97"/>
    </location>
</feature>
<protein>
    <recommendedName>
        <fullName evidence="2">Polymerase/histidinol phosphatase N-terminal domain-containing protein</fullName>
    </recommendedName>
</protein>
<reference evidence="4" key="1">
    <citation type="submission" date="2015-08" db="EMBL/GenBank/DDBJ databases">
        <title>Vibrio galatheae sp. nov., a novel member of the Vibrionaceae family isolated from the Solomon Islands.</title>
        <authorList>
            <person name="Giubergia S."/>
            <person name="Machado H."/>
            <person name="Mateiu R.V."/>
            <person name="Gram L."/>
        </authorList>
    </citation>
    <scope>NUCLEOTIDE SEQUENCE [LARGE SCALE GENOMIC DNA]</scope>
    <source>
        <strain evidence="4">DSM 19134</strain>
    </source>
</reference>
<dbReference type="AlphaFoldDB" id="A0A0M0HZ55"/>
<sequence length="927" mass="105100">MTSAWPYPGAKWYKFDFHTHTPKSTDSMWAKYDHNLSPQDWLLKYMAEGIDCVAVTDHNGAGWVDALQSTYEEMKVNLPEGFRDITVFPGVELTTEDEFHLIVVFAPGTSQKKIEQFITSAGYRGNCGDHSGSGSMSLLRVLNEVITLPEFDCIPIAAHADRDNGLLQTKNESQSPVANDRYLRKIFETGLLSAIEVVDTEVDKPQSYIQSRLNLSEVVGSDSHGFRGNDKPGSRYTWVKMETPTLASLKLALIDGQEFSIKRFDDLIQFNPYETPDNFIESIQVKDARYMGQGRLPSSLSFSPYSNAIVGGRGTGKSTITHSLRAVSGKQSELDEDTTPYQTYSKFMQVPKSKDDFGALKEDTEVELIYRRLGKRYRLIWSQVTNETTVFEEDGCDWKKSQDQEITKDRFPIDLYSQGQIATLVGENKQPLLELIDRSANIDHDELQTAQLKFCAKRAEARSLKQVADQIPALKRQLQDIRAKIQKLSQSNHQKILTEYNKFQKQKQLFETKKSETLDLINRLSGFFLHEEIVSTIATPSDFDADIQAFTNSLDTAVGKTKNAIKDSIEGLQTSVNDIEAVLISSNWKSKFDQAVKQYTDLQLQLQSEGINNLKEYGQLVQSEKELADKLVRAMNAQQQLQEKVKLANEDLKEIRQQRLKQTERRKLFLQEVLSDNHYVKISVRPYGCSAMVMEHAFRDLLSAKTEFASDIYIKGENGKQGVVSSFLNAAKLPNQEDRDRAIFDIQSLLYKVSTGTDKQTFSARFRNKLVNMNTQHQDFADSLLYWFPEDGLDVEYSRTGDGKNFTPITQGSAGQRAAAMLAFLLAHSEKPLFIDQPEDDLDNSLIYDLIVSQIKATKSKRQIIMVTHNPNIVVNGDAEMVHALDFNNQCFIKNKGSIQDSEMRETICRIMEGGTTAFNNRYKRLI</sequence>
<dbReference type="InterPro" id="IPR052018">
    <property type="entry name" value="PHP_domain"/>
</dbReference>
<dbReference type="PATRIC" id="fig|171383.3.peg.2492"/>
<dbReference type="OrthoDB" id="9791620at2"/>
<proteinExistence type="predicted"/>
<dbReference type="RefSeq" id="WP_053409383.1">
    <property type="nucleotide sequence ID" value="NZ_LHPI01000010.1"/>
</dbReference>
<dbReference type="Pfam" id="PF13304">
    <property type="entry name" value="AAA_21"/>
    <property type="match status" value="1"/>
</dbReference>
<dbReference type="PANTHER" id="PTHR42924:SF3">
    <property type="entry name" value="POLYMERASE_HISTIDINOL PHOSPHATASE N-TERMINAL DOMAIN-CONTAINING PROTEIN"/>
    <property type="match status" value="1"/>
</dbReference>
<feature type="coiled-coil region" evidence="1">
    <location>
        <begin position="464"/>
        <end position="491"/>
    </location>
</feature>
<dbReference type="InterPro" id="IPR016195">
    <property type="entry name" value="Pol/histidinol_Pase-like"/>
</dbReference>
<dbReference type="Gene3D" id="3.20.20.140">
    <property type="entry name" value="Metal-dependent hydrolases"/>
    <property type="match status" value="1"/>
</dbReference>
<evidence type="ECO:0000313" key="3">
    <source>
        <dbReference type="EMBL" id="KOO07359.1"/>
    </source>
</evidence>
<accession>A0A0M0HZ55</accession>
<dbReference type="InterPro" id="IPR003141">
    <property type="entry name" value="Pol/His_phosphatase_N"/>
</dbReference>
<dbReference type="PANTHER" id="PTHR42924">
    <property type="entry name" value="EXONUCLEASE"/>
    <property type="match status" value="1"/>
</dbReference>
<name>A0A0M0HZ55_9VIBR</name>
<dbReference type="GO" id="GO:0035312">
    <property type="term" value="F:5'-3' DNA exonuclease activity"/>
    <property type="evidence" value="ECO:0007669"/>
    <property type="project" value="TreeGrafter"/>
</dbReference>
<dbReference type="EMBL" id="LHPI01000010">
    <property type="protein sequence ID" value="KOO07359.1"/>
    <property type="molecule type" value="Genomic_DNA"/>
</dbReference>
<dbReference type="SMART" id="SM00481">
    <property type="entry name" value="POLIIIAc"/>
    <property type="match status" value="1"/>
</dbReference>
<dbReference type="SUPFAM" id="SSF52540">
    <property type="entry name" value="P-loop containing nucleoside triphosphate hydrolases"/>
    <property type="match status" value="1"/>
</dbReference>